<dbReference type="PANTHER" id="PTHR32347">
    <property type="entry name" value="EFFLUX SYSTEM COMPONENT YKNX-RELATED"/>
    <property type="match status" value="1"/>
</dbReference>
<dbReference type="Gene3D" id="2.40.50.100">
    <property type="match status" value="1"/>
</dbReference>
<dbReference type="InterPro" id="IPR050465">
    <property type="entry name" value="UPF0194_transport"/>
</dbReference>
<evidence type="ECO:0000256" key="2">
    <source>
        <dbReference type="ARBA" id="ARBA00023054"/>
    </source>
</evidence>
<dbReference type="Gene3D" id="2.40.30.170">
    <property type="match status" value="1"/>
</dbReference>
<dbReference type="AlphaFoldDB" id="A0A2P7QRI3"/>
<dbReference type="Gene3D" id="1.10.287.470">
    <property type="entry name" value="Helix hairpin bin"/>
    <property type="match status" value="1"/>
</dbReference>
<name>A0A2P7QRI3_9SPHN</name>
<evidence type="ECO:0000256" key="3">
    <source>
        <dbReference type="SAM" id="Coils"/>
    </source>
</evidence>
<comment type="subcellular location">
    <subcellularLocation>
        <location evidence="1">Cell envelope</location>
    </subcellularLocation>
</comment>
<dbReference type="EMBL" id="PXYI01000003">
    <property type="protein sequence ID" value="PSJ40583.1"/>
    <property type="molecule type" value="Genomic_DNA"/>
</dbReference>
<protein>
    <submittedName>
        <fullName evidence="4">Efflux transporter periplasmic adaptor subunit</fullName>
    </submittedName>
</protein>
<dbReference type="Proteomes" id="UP000241167">
    <property type="component" value="Unassembled WGS sequence"/>
</dbReference>
<keyword evidence="5" id="KW-1185">Reference proteome</keyword>
<keyword evidence="2 3" id="KW-0175">Coiled coil</keyword>
<feature type="coiled-coil region" evidence="3">
    <location>
        <begin position="137"/>
        <end position="164"/>
    </location>
</feature>
<dbReference type="GO" id="GO:0030313">
    <property type="term" value="C:cell envelope"/>
    <property type="evidence" value="ECO:0007669"/>
    <property type="project" value="UniProtKB-SubCell"/>
</dbReference>
<sequence length="344" mass="35714">MQTGDSPPLSWRPRAVPAALGAALLLLAGAGLYTAGAASGSDPAAPLNRPAAASADATSLLPLDAHVEPRTATLVTAVQGGQIAHIRAADGSMVAHGAPLAEIANPQFVLAVASQEAEIISRLGDLSAQNLGLQRGRRADSQEIAAAELALHEAEDELRRQTRLFEAGVVTAARIKPLEARAAFHRDKVAALRAAAATEHEAAASQQHRLAKAERQLDANLGTVRATLDTLVLRAPAAGRLTNFRLRPGQPVAAGDTLGQVDGDDGYKLYALVDEAHLGRVAAGQAARARIAGAAVPLVVARVDPQVAEGRFKIELHFRGPTPATLRRGQRVRAELALAPAETG</sequence>
<comment type="caution">
    <text evidence="4">The sequence shown here is derived from an EMBL/GenBank/DDBJ whole genome shotgun (WGS) entry which is preliminary data.</text>
</comment>
<reference evidence="4 5" key="1">
    <citation type="submission" date="2018-03" db="EMBL/GenBank/DDBJ databases">
        <title>The draft genome of Sphingosinicella sp. GL-C-18.</title>
        <authorList>
            <person name="Liu L."/>
            <person name="Li L."/>
            <person name="Liang L."/>
            <person name="Zhang X."/>
            <person name="Wang T."/>
        </authorList>
    </citation>
    <scope>NUCLEOTIDE SEQUENCE [LARGE SCALE GENOMIC DNA]</scope>
    <source>
        <strain evidence="4 5">GL-C-18</strain>
    </source>
</reference>
<dbReference type="OrthoDB" id="1957187at2"/>
<proteinExistence type="predicted"/>
<evidence type="ECO:0000256" key="1">
    <source>
        <dbReference type="ARBA" id="ARBA00004196"/>
    </source>
</evidence>
<evidence type="ECO:0000313" key="4">
    <source>
        <dbReference type="EMBL" id="PSJ40583.1"/>
    </source>
</evidence>
<evidence type="ECO:0000313" key="5">
    <source>
        <dbReference type="Proteomes" id="UP000241167"/>
    </source>
</evidence>
<organism evidence="4 5">
    <name type="scientific">Allosphingosinicella deserti</name>
    <dbReference type="NCBI Taxonomy" id="2116704"/>
    <lineage>
        <taxon>Bacteria</taxon>
        <taxon>Pseudomonadati</taxon>
        <taxon>Pseudomonadota</taxon>
        <taxon>Alphaproteobacteria</taxon>
        <taxon>Sphingomonadales</taxon>
        <taxon>Sphingomonadaceae</taxon>
        <taxon>Allosphingosinicella</taxon>
    </lineage>
</organism>
<dbReference type="RefSeq" id="WP_106512735.1">
    <property type="nucleotide sequence ID" value="NZ_PXYI01000003.1"/>
</dbReference>
<gene>
    <name evidence="4" type="ORF">C7I55_09660</name>
</gene>
<dbReference type="PANTHER" id="PTHR32347:SF23">
    <property type="entry name" value="BLL5650 PROTEIN"/>
    <property type="match status" value="1"/>
</dbReference>
<accession>A0A2P7QRI3</accession>